<comment type="caution">
    <text evidence="2">The sequence shown here is derived from an EMBL/GenBank/DDBJ whole genome shotgun (WGS) entry which is preliminary data.</text>
</comment>
<evidence type="ECO:0000313" key="3">
    <source>
        <dbReference type="Proteomes" id="UP001169217"/>
    </source>
</evidence>
<sequence length="129" mass="13808">MGINNPNVRRASDPPPIFAVGRTRSAILAAKLRLLKSACGVYTLFTLKRSNDGEAELQTDDAKDAERRECGTSAVLSNGPFPISMDTDAWNSVGIFSATIDSTAMDSKQAAGRYPSGTISNLPPELRFS</sequence>
<accession>A0ABQ9PFI8</accession>
<protein>
    <submittedName>
        <fullName evidence="2">Uncharacterized protein</fullName>
    </submittedName>
</protein>
<name>A0ABQ9PFI8_9PEZI</name>
<dbReference type="Proteomes" id="UP001169217">
    <property type="component" value="Unassembled WGS sequence"/>
</dbReference>
<evidence type="ECO:0000256" key="1">
    <source>
        <dbReference type="SAM" id="MobiDB-lite"/>
    </source>
</evidence>
<keyword evidence="3" id="KW-1185">Reference proteome</keyword>
<gene>
    <name evidence="2" type="ORF">CLIM01_11787</name>
</gene>
<dbReference type="EMBL" id="JARUPT010000494">
    <property type="protein sequence ID" value="KAK0370852.1"/>
    <property type="molecule type" value="Genomic_DNA"/>
</dbReference>
<organism evidence="2 3">
    <name type="scientific">Colletotrichum limetticola</name>
    <dbReference type="NCBI Taxonomy" id="1209924"/>
    <lineage>
        <taxon>Eukaryota</taxon>
        <taxon>Fungi</taxon>
        <taxon>Dikarya</taxon>
        <taxon>Ascomycota</taxon>
        <taxon>Pezizomycotina</taxon>
        <taxon>Sordariomycetes</taxon>
        <taxon>Hypocreomycetidae</taxon>
        <taxon>Glomerellales</taxon>
        <taxon>Glomerellaceae</taxon>
        <taxon>Colletotrichum</taxon>
        <taxon>Colletotrichum acutatum species complex</taxon>
    </lineage>
</organism>
<feature type="region of interest" description="Disordered" evidence="1">
    <location>
        <begin position="107"/>
        <end position="129"/>
    </location>
</feature>
<reference evidence="2" key="1">
    <citation type="submission" date="2023-04" db="EMBL/GenBank/DDBJ databases">
        <title>Colletotrichum limetticola genome sequence.</title>
        <authorList>
            <person name="Baroncelli R."/>
        </authorList>
    </citation>
    <scope>NUCLEOTIDE SEQUENCE</scope>
    <source>
        <strain evidence="2">KLA-Anderson</strain>
    </source>
</reference>
<proteinExistence type="predicted"/>
<evidence type="ECO:0000313" key="2">
    <source>
        <dbReference type="EMBL" id="KAK0370852.1"/>
    </source>
</evidence>